<evidence type="ECO:0000313" key="1">
    <source>
        <dbReference type="EMBL" id="GAH03359.1"/>
    </source>
</evidence>
<protein>
    <submittedName>
        <fullName evidence="1">Uncharacterized protein</fullName>
    </submittedName>
</protein>
<reference evidence="1" key="1">
    <citation type="journal article" date="2014" name="Front. Microbiol.">
        <title>High frequency of phylogenetically diverse reductive dehalogenase-homologous genes in deep subseafloor sedimentary metagenomes.</title>
        <authorList>
            <person name="Kawai M."/>
            <person name="Futagami T."/>
            <person name="Toyoda A."/>
            <person name="Takaki Y."/>
            <person name="Nishi S."/>
            <person name="Hori S."/>
            <person name="Arai W."/>
            <person name="Tsubouchi T."/>
            <person name="Morono Y."/>
            <person name="Uchiyama I."/>
            <person name="Ito T."/>
            <person name="Fujiyama A."/>
            <person name="Inagaki F."/>
            <person name="Takami H."/>
        </authorList>
    </citation>
    <scope>NUCLEOTIDE SEQUENCE</scope>
    <source>
        <strain evidence="1">Expedition CK06-06</strain>
    </source>
</reference>
<accession>X1DE63</accession>
<sequence>MDTLTTMYHYYWKEKNKIVVQNMVGGYKGQEHKHTPKDFQKWIEKNKIKPEHLVNLGE</sequence>
<name>X1DE63_9ZZZZ</name>
<dbReference type="EMBL" id="BART01020376">
    <property type="protein sequence ID" value="GAH03359.1"/>
    <property type="molecule type" value="Genomic_DNA"/>
</dbReference>
<comment type="caution">
    <text evidence="1">The sequence shown here is derived from an EMBL/GenBank/DDBJ whole genome shotgun (WGS) entry which is preliminary data.</text>
</comment>
<dbReference type="AlphaFoldDB" id="X1DE63"/>
<proteinExistence type="predicted"/>
<gene>
    <name evidence="1" type="ORF">S01H4_37876</name>
</gene>
<organism evidence="1">
    <name type="scientific">marine sediment metagenome</name>
    <dbReference type="NCBI Taxonomy" id="412755"/>
    <lineage>
        <taxon>unclassified sequences</taxon>
        <taxon>metagenomes</taxon>
        <taxon>ecological metagenomes</taxon>
    </lineage>
</organism>